<proteinExistence type="predicted"/>
<comment type="caution">
    <text evidence="1">The sequence shown here is derived from an EMBL/GenBank/DDBJ whole genome shotgun (WGS) entry which is preliminary data.</text>
</comment>
<gene>
    <name evidence="1" type="ORF">DHEL01_v202754</name>
</gene>
<dbReference type="EMBL" id="MAVT02000155">
    <property type="protein sequence ID" value="POS78854.1"/>
    <property type="molecule type" value="Genomic_DNA"/>
</dbReference>
<evidence type="ECO:0000313" key="2">
    <source>
        <dbReference type="Proteomes" id="UP000094444"/>
    </source>
</evidence>
<dbReference type="InParanoid" id="A0A2P5I8K9"/>
<sequence>MDIDQALEAPPHIPECFRLLDLPSEIRLEIFEWAFKGSTVHAVLRAGRGAGGQPYFVHFRHSEHFRLLLTCRSIYKCEEAQKTYWLETMYAMALLGEFQKLVTCQMSDEKYPPQADTSPSNVIMKAALKATLIDTAAFSSVGARIRGCENRRT</sequence>
<dbReference type="Proteomes" id="UP000094444">
    <property type="component" value="Unassembled WGS sequence"/>
</dbReference>
<reference evidence="1" key="1">
    <citation type="submission" date="2017-09" db="EMBL/GenBank/DDBJ databases">
        <title>Polyketide synthases of a Diaporthe helianthi virulent isolate.</title>
        <authorList>
            <person name="Baroncelli R."/>
        </authorList>
    </citation>
    <scope>NUCLEOTIDE SEQUENCE [LARGE SCALE GENOMIC DNA]</scope>
    <source>
        <strain evidence="1">7/96</strain>
    </source>
</reference>
<name>A0A2P5I8K9_DIAHE</name>
<keyword evidence="2" id="KW-1185">Reference proteome</keyword>
<dbReference type="OrthoDB" id="62952at2759"/>
<dbReference type="AlphaFoldDB" id="A0A2P5I8K9"/>
<dbReference type="PANTHER" id="PTHR38790">
    <property type="entry name" value="2EXR DOMAIN-CONTAINING PROTEIN-RELATED"/>
    <property type="match status" value="1"/>
</dbReference>
<accession>A0A2P5I8K9</accession>
<evidence type="ECO:0000313" key="1">
    <source>
        <dbReference type="EMBL" id="POS78854.1"/>
    </source>
</evidence>
<organism evidence="1 2">
    <name type="scientific">Diaporthe helianthi</name>
    <dbReference type="NCBI Taxonomy" id="158607"/>
    <lineage>
        <taxon>Eukaryota</taxon>
        <taxon>Fungi</taxon>
        <taxon>Dikarya</taxon>
        <taxon>Ascomycota</taxon>
        <taxon>Pezizomycotina</taxon>
        <taxon>Sordariomycetes</taxon>
        <taxon>Sordariomycetidae</taxon>
        <taxon>Diaporthales</taxon>
        <taxon>Diaporthaceae</taxon>
        <taxon>Diaporthe</taxon>
    </lineage>
</organism>
<protein>
    <submittedName>
        <fullName evidence="1">Uncharacterized protein</fullName>
    </submittedName>
</protein>